<gene>
    <name evidence="2" type="ORF">DA075_06365</name>
</gene>
<organism evidence="2 3">
    <name type="scientific">Methylobacterium currus</name>
    <dbReference type="NCBI Taxonomy" id="2051553"/>
    <lineage>
        <taxon>Bacteria</taxon>
        <taxon>Pseudomonadati</taxon>
        <taxon>Pseudomonadota</taxon>
        <taxon>Alphaproteobacteria</taxon>
        <taxon>Hyphomicrobiales</taxon>
        <taxon>Methylobacteriaceae</taxon>
        <taxon>Methylobacterium</taxon>
    </lineage>
</organism>
<evidence type="ECO:0008006" key="4">
    <source>
        <dbReference type="Google" id="ProtNLM"/>
    </source>
</evidence>
<evidence type="ECO:0000313" key="3">
    <source>
        <dbReference type="Proteomes" id="UP000244755"/>
    </source>
</evidence>
<dbReference type="KEGG" id="mee:DA075_06365"/>
<dbReference type="AlphaFoldDB" id="A0A2R4WT79"/>
<dbReference type="OrthoDB" id="5597599at2"/>
<dbReference type="Pfam" id="PF12224">
    <property type="entry name" value="Amidoligase_2"/>
    <property type="match status" value="1"/>
</dbReference>
<sequence length="319" mass="33359">MAEFRLPPRPLRADGTPRRVGVEIEFMGPSAKVAAAALAAGLGGRLAEEDPHAFRLEGTALGDVRVELDLRAAHPQRRAPAQGSGQGPGQGSGQGAGPGLPVRAAGRTLAAFLGPVVPREVITGPLAFDRLPEIDRLAALLHGAGGRGRGAVLLGSLGLHFNVEPPDLDAATLTGLLRAYLRREPDLRRATAAGGFLAARGLPPPFPAAYVAQVLDAGYRPDLDALARDYLAANPTRHRGLDLLPLLAHRDEAGVRAALPPDEKVSPRPVLHYRMPQAHVGLAGWSLAPAWNLWVGVEELAEEGRPQAASPQGASPDPA</sequence>
<reference evidence="2 3" key="1">
    <citation type="submission" date="2018-04" db="EMBL/GenBank/DDBJ databases">
        <title>Methylobacterium sp. PR1016A genome.</title>
        <authorList>
            <person name="Park W."/>
        </authorList>
    </citation>
    <scope>NUCLEOTIDE SEQUENCE [LARGE SCALE GENOMIC DNA]</scope>
    <source>
        <strain evidence="2 3">PR1016A</strain>
    </source>
</reference>
<dbReference type="Proteomes" id="UP000244755">
    <property type="component" value="Chromosome 1"/>
</dbReference>
<evidence type="ECO:0000256" key="1">
    <source>
        <dbReference type="SAM" id="MobiDB-lite"/>
    </source>
</evidence>
<feature type="compositionally biased region" description="Gly residues" evidence="1">
    <location>
        <begin position="84"/>
        <end position="98"/>
    </location>
</feature>
<keyword evidence="3" id="KW-1185">Reference proteome</keyword>
<name>A0A2R4WT79_9HYPH</name>
<dbReference type="InterPro" id="IPR022025">
    <property type="entry name" value="Amidoligase_2"/>
</dbReference>
<protein>
    <recommendedName>
        <fullName evidence="4">Amidoligase enzyme</fullName>
    </recommendedName>
</protein>
<proteinExistence type="predicted"/>
<feature type="region of interest" description="Disordered" evidence="1">
    <location>
        <begin position="75"/>
        <end position="100"/>
    </location>
</feature>
<dbReference type="EMBL" id="CP028843">
    <property type="protein sequence ID" value="AWB24722.1"/>
    <property type="molecule type" value="Genomic_DNA"/>
</dbReference>
<accession>A0A2R4WT79</accession>
<evidence type="ECO:0000313" key="2">
    <source>
        <dbReference type="EMBL" id="AWB24722.1"/>
    </source>
</evidence>